<name>A0A7S1ET47_9RHOD</name>
<evidence type="ECO:0000256" key="4">
    <source>
        <dbReference type="ARBA" id="ARBA00012702"/>
    </source>
</evidence>
<evidence type="ECO:0000313" key="14">
    <source>
        <dbReference type="EMBL" id="CAD8822895.1"/>
    </source>
</evidence>
<dbReference type="PANTHER" id="PTHR11129:SF1">
    <property type="entry name" value="PROTEIN FARNESYLTRANSFERASE_GERANYLGERANYLTRANSFERASE TYPE-1 SUBUNIT ALPHA"/>
    <property type="match status" value="1"/>
</dbReference>
<evidence type="ECO:0000256" key="2">
    <source>
        <dbReference type="ARBA" id="ARBA00006734"/>
    </source>
</evidence>
<keyword evidence="7" id="KW-0677">Repeat</keyword>
<evidence type="ECO:0000256" key="1">
    <source>
        <dbReference type="ARBA" id="ARBA00001946"/>
    </source>
</evidence>
<accession>A0A7S1ET47</accession>
<dbReference type="EMBL" id="HBFP01010149">
    <property type="protein sequence ID" value="CAD8822895.1"/>
    <property type="molecule type" value="Transcribed_RNA"/>
</dbReference>
<evidence type="ECO:0000256" key="6">
    <source>
        <dbReference type="ARBA" id="ARBA00022679"/>
    </source>
</evidence>
<keyword evidence="8" id="KW-0460">Magnesium</keyword>
<comment type="similarity">
    <text evidence="2">Belongs to the protein prenyltransferase subunit alpha family.</text>
</comment>
<dbReference type="GO" id="GO:0005965">
    <property type="term" value="C:protein farnesyltransferase complex"/>
    <property type="evidence" value="ECO:0007669"/>
    <property type="project" value="TreeGrafter"/>
</dbReference>
<gene>
    <name evidence="14" type="ORF">TOLI1172_LOCUS7291</name>
</gene>
<keyword evidence="6" id="KW-0808">Transferase</keyword>
<dbReference type="EC" id="2.5.1.59" evidence="3"/>
<organism evidence="14">
    <name type="scientific">Timspurckia oligopyrenoides</name>
    <dbReference type="NCBI Taxonomy" id="708627"/>
    <lineage>
        <taxon>Eukaryota</taxon>
        <taxon>Rhodophyta</taxon>
        <taxon>Bangiophyceae</taxon>
        <taxon>Porphyridiales</taxon>
        <taxon>Porphyridiaceae</taxon>
        <taxon>Timspurckia</taxon>
    </lineage>
</organism>
<dbReference type="GO" id="GO:0004660">
    <property type="term" value="F:protein farnesyltransferase activity"/>
    <property type="evidence" value="ECO:0007669"/>
    <property type="project" value="UniProtKB-EC"/>
</dbReference>
<reference evidence="14" key="1">
    <citation type="submission" date="2021-01" db="EMBL/GenBank/DDBJ databases">
        <authorList>
            <person name="Corre E."/>
            <person name="Pelletier E."/>
            <person name="Niang G."/>
            <person name="Scheremetjew M."/>
            <person name="Finn R."/>
            <person name="Kale V."/>
            <person name="Holt S."/>
            <person name="Cochrane G."/>
            <person name="Meng A."/>
            <person name="Brown T."/>
            <person name="Cohen L."/>
        </authorList>
    </citation>
    <scope>NUCLEOTIDE SEQUENCE</scope>
    <source>
        <strain evidence="14">CCMP3278</strain>
    </source>
</reference>
<dbReference type="PANTHER" id="PTHR11129">
    <property type="entry name" value="PROTEIN FARNESYLTRANSFERASE ALPHA SUBUNIT/RAB GERANYLGERANYL TRANSFERASE ALPHA SUBUNIT"/>
    <property type="match status" value="1"/>
</dbReference>
<evidence type="ECO:0000256" key="12">
    <source>
        <dbReference type="ARBA" id="ARBA00043086"/>
    </source>
</evidence>
<evidence type="ECO:0000256" key="8">
    <source>
        <dbReference type="ARBA" id="ARBA00022842"/>
    </source>
</evidence>
<dbReference type="Pfam" id="PF01239">
    <property type="entry name" value="PPTA"/>
    <property type="match status" value="4"/>
</dbReference>
<dbReference type="PROSITE" id="PS51147">
    <property type="entry name" value="PFTA"/>
    <property type="match status" value="4"/>
</dbReference>
<dbReference type="GO" id="GO:0005953">
    <property type="term" value="C:CAAX-protein geranylgeranyltransferase complex"/>
    <property type="evidence" value="ECO:0007669"/>
    <property type="project" value="TreeGrafter"/>
</dbReference>
<evidence type="ECO:0000256" key="10">
    <source>
        <dbReference type="ARBA" id="ARBA00041392"/>
    </source>
</evidence>
<keyword evidence="5" id="KW-0637">Prenyltransferase</keyword>
<protein>
    <recommendedName>
        <fullName evidence="9">Protein farnesyltransferase/geranylgeranyltransferase type-1 subunit alpha</fullName>
        <ecNumber evidence="4">2.5.1.58</ecNumber>
        <ecNumber evidence="3">2.5.1.59</ecNumber>
    </recommendedName>
    <alternativeName>
        <fullName evidence="12">CAAX farnesyltransferase subunit alpha</fullName>
    </alternativeName>
    <alternativeName>
        <fullName evidence="11">FTase-alpha</fullName>
    </alternativeName>
    <alternativeName>
        <fullName evidence="10">Ras proteins prenyltransferase subunit alpha</fullName>
    </alternativeName>
    <alternativeName>
        <fullName evidence="13">Type I protein geranyl-geranyltransferase subunit alpha</fullName>
    </alternativeName>
</protein>
<dbReference type="SUPFAM" id="SSF48439">
    <property type="entry name" value="Protein prenylyltransferase"/>
    <property type="match status" value="1"/>
</dbReference>
<sequence>MVDKLSEIDPVLLEFEDVSYTPLSVDSSSDAVLVIHYPLRFAHTFGLLRTVTNPNLNEKLECSERMLNLLKSCALLNPADYSVWHFRSIILSSSLFKDRFQNWLNERQFLDTMIKEYPKNYQLWQHRRFLCTHFHQNSTENSYIEHEKSLIEDVLRDDSKNYHAWSHRDWFVQMTGSFEGEIVFCERMIESDSWNNSAWNYRFELRQNAMKSSLVVCWREWEWAWNIIEQIGSNNESVWNYVKSVSTLAQINHNSTELWSEIINRNQSLTAQNHNSIWYLSAILDAYVTLNQNPQKCTEICSKLAESDPIRKLYWLSLAPKA</sequence>
<evidence type="ECO:0000256" key="9">
    <source>
        <dbReference type="ARBA" id="ARBA00040965"/>
    </source>
</evidence>
<comment type="cofactor">
    <cofactor evidence="1">
        <name>Mg(2+)</name>
        <dbReference type="ChEBI" id="CHEBI:18420"/>
    </cofactor>
</comment>
<evidence type="ECO:0000256" key="13">
    <source>
        <dbReference type="ARBA" id="ARBA00043219"/>
    </source>
</evidence>
<evidence type="ECO:0000256" key="3">
    <source>
        <dbReference type="ARBA" id="ARBA00012700"/>
    </source>
</evidence>
<evidence type="ECO:0000256" key="11">
    <source>
        <dbReference type="ARBA" id="ARBA00042436"/>
    </source>
</evidence>
<evidence type="ECO:0000256" key="7">
    <source>
        <dbReference type="ARBA" id="ARBA00022737"/>
    </source>
</evidence>
<evidence type="ECO:0000256" key="5">
    <source>
        <dbReference type="ARBA" id="ARBA00022602"/>
    </source>
</evidence>
<dbReference type="Gene3D" id="1.25.40.120">
    <property type="entry name" value="Protein prenylyltransferase"/>
    <property type="match status" value="1"/>
</dbReference>
<dbReference type="GO" id="GO:0004662">
    <property type="term" value="F:CAAX-protein geranylgeranyltransferase activity"/>
    <property type="evidence" value="ECO:0007669"/>
    <property type="project" value="UniProtKB-EC"/>
</dbReference>
<proteinExistence type="inferred from homology"/>
<dbReference type="InterPro" id="IPR002088">
    <property type="entry name" value="Prenyl_trans_a"/>
</dbReference>
<dbReference type="AlphaFoldDB" id="A0A7S1ET47"/>
<dbReference type="EC" id="2.5.1.58" evidence="4"/>